<dbReference type="RefSeq" id="WP_067857180.1">
    <property type="nucleotide sequence ID" value="NZ_CP011502.1"/>
</dbReference>
<dbReference type="InterPro" id="IPR009839">
    <property type="entry name" value="SseB_N"/>
</dbReference>
<proteinExistence type="predicted"/>
<accession>A0A0U3T1T3</accession>
<dbReference type="EMBL" id="CP011502">
    <property type="protein sequence ID" value="ALX04714.1"/>
    <property type="molecule type" value="Genomic_DNA"/>
</dbReference>
<dbReference type="KEGG" id="aer:AERYTH_08415"/>
<dbReference type="OrthoDB" id="5188303at2"/>
<dbReference type="STRING" id="2041.AERYTH_08415"/>
<dbReference type="PATRIC" id="fig|2041.4.peg.1764"/>
<gene>
    <name evidence="2" type="ORF">AERYTH_08415</name>
</gene>
<dbReference type="Proteomes" id="UP000067689">
    <property type="component" value="Chromosome"/>
</dbReference>
<feature type="domain" description="SseB protein N-terminal" evidence="1">
    <location>
        <begin position="29"/>
        <end position="140"/>
    </location>
</feature>
<evidence type="ECO:0000313" key="3">
    <source>
        <dbReference type="Proteomes" id="UP000067689"/>
    </source>
</evidence>
<reference evidence="2 3" key="1">
    <citation type="journal article" date="1991" name="Int. J. Syst. Bacteriol.">
        <title>Description of the erythromycin-producing bacterium Arthrobacter sp. strain NRRL B-3381 as Aeromicrobium erythreum gen. nov., sp. nov.</title>
        <authorList>
            <person name="Miller E.S."/>
            <person name="Woese C.R."/>
            <person name="Brenner S."/>
        </authorList>
    </citation>
    <scope>NUCLEOTIDE SEQUENCE [LARGE SCALE GENOMIC DNA]</scope>
    <source>
        <strain evidence="2 3">AR18</strain>
    </source>
</reference>
<evidence type="ECO:0000259" key="1">
    <source>
        <dbReference type="Pfam" id="PF07179"/>
    </source>
</evidence>
<keyword evidence="3" id="KW-1185">Reference proteome</keyword>
<dbReference type="Pfam" id="PF07179">
    <property type="entry name" value="SseB"/>
    <property type="match status" value="1"/>
</dbReference>
<evidence type="ECO:0000313" key="2">
    <source>
        <dbReference type="EMBL" id="ALX04714.1"/>
    </source>
</evidence>
<dbReference type="AlphaFoldDB" id="A0A0U3T1T3"/>
<organism evidence="2 3">
    <name type="scientific">Aeromicrobium erythreum</name>
    <dbReference type="NCBI Taxonomy" id="2041"/>
    <lineage>
        <taxon>Bacteria</taxon>
        <taxon>Bacillati</taxon>
        <taxon>Actinomycetota</taxon>
        <taxon>Actinomycetes</taxon>
        <taxon>Propionibacteriales</taxon>
        <taxon>Nocardioidaceae</taxon>
        <taxon>Aeromicrobium</taxon>
    </lineage>
</organism>
<protein>
    <recommendedName>
        <fullName evidence="1">SseB protein N-terminal domain-containing protein</fullName>
    </recommendedName>
</protein>
<sequence length="161" mass="16607">MTGRSLAEPAFPDDDGRLDPRLGAVLGDTTAVLSLLGQVRVFVPIVATLGEASRAAGPEALVSGDKDADMAAVLMTGRDGRQALLTFTSLDAMARWNPQARPVPVWGQAAAVAALSEGAAAILLDLGSPHFQVVETDDLRHLAAGDRLVATDAGHAWVTGS</sequence>
<name>A0A0U3T1T3_9ACTN</name>